<dbReference type="Gene3D" id="3.30.450.40">
    <property type="match status" value="1"/>
</dbReference>
<dbReference type="EMBL" id="MN577574">
    <property type="protein sequence ID" value="QGT51479.1"/>
    <property type="molecule type" value="Genomic_DNA"/>
</dbReference>
<sequence>MGKARKKAKQNDILSHEEPQMAAKTVNEDYGKELYDLQQLLEIARSLCSTLDYSRLVESILYTCMGQMRVLGAGIFVLDNMETDNYILGTNYIGMDLDSEIEYVIPHNHPVIDVLNEKERVFFIEDIKNALPNESLEEIYSLKPSLILPLFQRNSINGILLLSERMDLGNGTAYSDYDIKQILGIASLANIAINNAMLFERSSTDMMTHLKMKYYFFNILGEKLELALSQNVPVAVIMFDIDHFKNFNDTYGHACGDYVLISVSKIIKSNVRQQDMASRYGGEEFTVMLPNTLREDAMAVAERIREVIEETDFVYEGQHMRVTISGGVSVYDKDLNPVQETKELVEQADKALYVSKNSGRNRITFADSEIIASAMTNCA</sequence>
<dbReference type="Pfam" id="PF00990">
    <property type="entry name" value="GGDEF"/>
    <property type="match status" value="1"/>
</dbReference>
<dbReference type="Gene3D" id="3.30.70.270">
    <property type="match status" value="1"/>
</dbReference>
<evidence type="ECO:0000256" key="2">
    <source>
        <dbReference type="ARBA" id="ARBA00034247"/>
    </source>
</evidence>
<proteinExistence type="predicted"/>
<dbReference type="SMART" id="SM00267">
    <property type="entry name" value="GGDEF"/>
    <property type="match status" value="1"/>
</dbReference>
<dbReference type="FunFam" id="3.30.70.270:FF:000001">
    <property type="entry name" value="Diguanylate cyclase domain protein"/>
    <property type="match status" value="1"/>
</dbReference>
<dbReference type="AlphaFoldDB" id="A0A650ENU9"/>
<dbReference type="NCBIfam" id="TIGR00254">
    <property type="entry name" value="GGDEF"/>
    <property type="match status" value="1"/>
</dbReference>
<dbReference type="PROSITE" id="PS50887">
    <property type="entry name" value="GGDEF"/>
    <property type="match status" value="1"/>
</dbReference>
<dbReference type="InterPro" id="IPR029787">
    <property type="entry name" value="Nucleotide_cyclase"/>
</dbReference>
<dbReference type="SUPFAM" id="SSF55073">
    <property type="entry name" value="Nucleotide cyclase"/>
    <property type="match status" value="1"/>
</dbReference>
<comment type="catalytic activity">
    <reaction evidence="2">
        <text>2 GTP = 3',3'-c-di-GMP + 2 diphosphate</text>
        <dbReference type="Rhea" id="RHEA:24898"/>
        <dbReference type="ChEBI" id="CHEBI:33019"/>
        <dbReference type="ChEBI" id="CHEBI:37565"/>
        <dbReference type="ChEBI" id="CHEBI:58805"/>
        <dbReference type="EC" id="2.7.7.65"/>
    </reaction>
</comment>
<gene>
    <name evidence="4" type="ORF">Unknown280_1710</name>
</gene>
<dbReference type="GO" id="GO:0052621">
    <property type="term" value="F:diguanylate cyclase activity"/>
    <property type="evidence" value="ECO:0007669"/>
    <property type="project" value="UniProtKB-EC"/>
</dbReference>
<dbReference type="EC" id="2.7.7.65" evidence="1"/>
<organism evidence="4">
    <name type="scientific">uncultured Spirochaetaceae bacterium</name>
    <dbReference type="NCBI Taxonomy" id="201186"/>
    <lineage>
        <taxon>Bacteria</taxon>
        <taxon>Pseudomonadati</taxon>
        <taxon>Spirochaetota</taxon>
        <taxon>Spirochaetia</taxon>
        <taxon>Spirochaetales</taxon>
        <taxon>Spirochaetaceae</taxon>
        <taxon>environmental samples</taxon>
    </lineage>
</organism>
<dbReference type="CDD" id="cd01949">
    <property type="entry name" value="GGDEF"/>
    <property type="match status" value="1"/>
</dbReference>
<evidence type="ECO:0000259" key="3">
    <source>
        <dbReference type="PROSITE" id="PS50887"/>
    </source>
</evidence>
<dbReference type="InterPro" id="IPR029016">
    <property type="entry name" value="GAF-like_dom_sf"/>
</dbReference>
<dbReference type="GO" id="GO:0005886">
    <property type="term" value="C:plasma membrane"/>
    <property type="evidence" value="ECO:0007669"/>
    <property type="project" value="TreeGrafter"/>
</dbReference>
<dbReference type="InterPro" id="IPR048092">
    <property type="entry name" value="Dguan_cyc_DgcA"/>
</dbReference>
<dbReference type="InterPro" id="IPR000160">
    <property type="entry name" value="GGDEF_dom"/>
</dbReference>
<name>A0A650ENU9_9SPIO</name>
<dbReference type="PANTHER" id="PTHR45138">
    <property type="entry name" value="REGULATORY COMPONENTS OF SENSORY TRANSDUCTION SYSTEM"/>
    <property type="match status" value="1"/>
</dbReference>
<dbReference type="SUPFAM" id="SSF55781">
    <property type="entry name" value="GAF domain-like"/>
    <property type="match status" value="1"/>
</dbReference>
<reference evidence="4" key="1">
    <citation type="journal article" date="2020" name="J. ISSAAS">
        <title>Lactobacilli and other gastrointestinal microbiota of Peromyscus leucopus, reservoir host for agents of Lyme disease and other zoonoses in North America.</title>
        <authorList>
            <person name="Milovic A."/>
            <person name="Bassam K."/>
            <person name="Shao H."/>
            <person name="Chatzistamou I."/>
            <person name="Tufts D.M."/>
            <person name="Diuk-Wasser M."/>
            <person name="Barbour A.G."/>
        </authorList>
    </citation>
    <scope>NUCLEOTIDE SEQUENCE</scope>
    <source>
        <strain evidence="4">LL50</strain>
    </source>
</reference>
<feature type="domain" description="GGDEF" evidence="3">
    <location>
        <begin position="232"/>
        <end position="368"/>
    </location>
</feature>
<dbReference type="InterPro" id="IPR050469">
    <property type="entry name" value="Diguanylate_Cyclase"/>
</dbReference>
<dbReference type="GO" id="GO:0043709">
    <property type="term" value="P:cell adhesion involved in single-species biofilm formation"/>
    <property type="evidence" value="ECO:0007669"/>
    <property type="project" value="TreeGrafter"/>
</dbReference>
<dbReference type="GO" id="GO:1902201">
    <property type="term" value="P:negative regulation of bacterial-type flagellum-dependent cell motility"/>
    <property type="evidence" value="ECO:0007669"/>
    <property type="project" value="TreeGrafter"/>
</dbReference>
<protein>
    <recommendedName>
        <fullName evidence="1">diguanylate cyclase</fullName>
        <ecNumber evidence="1">2.7.7.65</ecNumber>
    </recommendedName>
</protein>
<dbReference type="InterPro" id="IPR043128">
    <property type="entry name" value="Rev_trsase/Diguanyl_cyclase"/>
</dbReference>
<dbReference type="PANTHER" id="PTHR45138:SF9">
    <property type="entry name" value="DIGUANYLATE CYCLASE DGCM-RELATED"/>
    <property type="match status" value="1"/>
</dbReference>
<accession>A0A650ENU9</accession>
<evidence type="ECO:0000256" key="1">
    <source>
        <dbReference type="ARBA" id="ARBA00012528"/>
    </source>
</evidence>
<dbReference type="NCBIfam" id="NF041606">
    <property type="entry name" value="dguan_cyc_DgcA"/>
    <property type="match status" value="1"/>
</dbReference>
<evidence type="ECO:0000313" key="4">
    <source>
        <dbReference type="EMBL" id="QGT51479.1"/>
    </source>
</evidence>